<feature type="transmembrane region" description="Helical" evidence="1">
    <location>
        <begin position="12"/>
        <end position="34"/>
    </location>
</feature>
<reference evidence="2 3" key="1">
    <citation type="submission" date="2017-06" db="EMBL/GenBank/DDBJ databases">
        <title>Genome sequence of Lactobacillus plantarum subsp. plantarum strain SRCM101258.</title>
        <authorList>
            <person name="Cho S.H."/>
        </authorList>
    </citation>
    <scope>NUCLEOTIDE SEQUENCE [LARGE SCALE GENOMIC DNA]</scope>
    <source>
        <strain evidence="2 3">SRCM101258</strain>
    </source>
</reference>
<accession>A0A2S3U1B6</accession>
<feature type="transmembrane region" description="Helical" evidence="1">
    <location>
        <begin position="80"/>
        <end position="100"/>
    </location>
</feature>
<dbReference type="EMBL" id="NKCZ01000127">
    <property type="protein sequence ID" value="POD81841.1"/>
    <property type="molecule type" value="Genomic_DNA"/>
</dbReference>
<evidence type="ECO:0000313" key="2">
    <source>
        <dbReference type="EMBL" id="POD81841.1"/>
    </source>
</evidence>
<dbReference type="AlphaFoldDB" id="A0A2S3U1B6"/>
<name>A0A2S3U1B6_LACPN</name>
<evidence type="ECO:0000313" key="3">
    <source>
        <dbReference type="Proteomes" id="UP000236990"/>
    </source>
</evidence>
<organism evidence="2 3">
    <name type="scientific">Lactiplantibacillus plantarum subsp. plantarum</name>
    <dbReference type="NCBI Taxonomy" id="337330"/>
    <lineage>
        <taxon>Bacteria</taxon>
        <taxon>Bacillati</taxon>
        <taxon>Bacillota</taxon>
        <taxon>Bacilli</taxon>
        <taxon>Lactobacillales</taxon>
        <taxon>Lactobacillaceae</taxon>
        <taxon>Lactiplantibacillus</taxon>
    </lineage>
</organism>
<sequence>MSYFIKKWLFEVTVNITLLIVPAYLITCSILQYGRMAFSLSTPVTVYGLNLLAFNFMILSVFDFIQWPFDYHEPKTIRKVIFVIHITIAVIALIISVRLMA</sequence>
<dbReference type="Proteomes" id="UP000236990">
    <property type="component" value="Unassembled WGS sequence"/>
</dbReference>
<feature type="transmembrane region" description="Helical" evidence="1">
    <location>
        <begin position="46"/>
        <end position="68"/>
    </location>
</feature>
<protein>
    <submittedName>
        <fullName evidence="2">Uncharacterized protein</fullName>
    </submittedName>
</protein>
<proteinExistence type="predicted"/>
<keyword evidence="1" id="KW-0472">Membrane</keyword>
<gene>
    <name evidence="2" type="ORF">S101258_03246</name>
</gene>
<keyword evidence="1" id="KW-0812">Transmembrane</keyword>
<evidence type="ECO:0000256" key="1">
    <source>
        <dbReference type="SAM" id="Phobius"/>
    </source>
</evidence>
<keyword evidence="1" id="KW-1133">Transmembrane helix</keyword>
<comment type="caution">
    <text evidence="2">The sequence shown here is derived from an EMBL/GenBank/DDBJ whole genome shotgun (WGS) entry which is preliminary data.</text>
</comment>